<protein>
    <submittedName>
        <fullName evidence="10">Uncharacterized protein</fullName>
    </submittedName>
</protein>
<dbReference type="Pfam" id="PF05504">
    <property type="entry name" value="Spore_GerAC"/>
    <property type="match status" value="1"/>
</dbReference>
<dbReference type="PROSITE" id="PS51257">
    <property type="entry name" value="PROKAR_LIPOPROTEIN"/>
    <property type="match status" value="1"/>
</dbReference>
<dbReference type="Proteomes" id="UP000092573">
    <property type="component" value="Chromosome"/>
</dbReference>
<dbReference type="Gene3D" id="3.30.300.210">
    <property type="entry name" value="Nutrient germinant receptor protein C, domain 3"/>
    <property type="match status" value="1"/>
</dbReference>
<dbReference type="GO" id="GO:0016020">
    <property type="term" value="C:membrane"/>
    <property type="evidence" value="ECO:0007669"/>
    <property type="project" value="UniProtKB-SubCell"/>
</dbReference>
<dbReference type="AlphaFoldDB" id="A0A1B1N7A0"/>
<gene>
    <name evidence="10" type="ORF">AWM70_15975</name>
</gene>
<dbReference type="InterPro" id="IPR008844">
    <property type="entry name" value="Spore_GerAC-like"/>
</dbReference>
<name>A0A1B1N7A0_9BACL</name>
<evidence type="ECO:0000256" key="5">
    <source>
        <dbReference type="ARBA" id="ARBA00023136"/>
    </source>
</evidence>
<proteinExistence type="inferred from homology"/>
<evidence type="ECO:0000256" key="4">
    <source>
        <dbReference type="ARBA" id="ARBA00022729"/>
    </source>
</evidence>
<dbReference type="InterPro" id="IPR038501">
    <property type="entry name" value="Spore_GerAC_C_sf"/>
</dbReference>
<keyword evidence="3" id="KW-0309">Germination</keyword>
<keyword evidence="4" id="KW-0732">Signal</keyword>
<evidence type="ECO:0000259" key="9">
    <source>
        <dbReference type="Pfam" id="PF25198"/>
    </source>
</evidence>
<dbReference type="InterPro" id="IPR057336">
    <property type="entry name" value="GerAC_N"/>
</dbReference>
<feature type="domain" description="Spore germination protein N-terminal" evidence="9">
    <location>
        <begin position="24"/>
        <end position="201"/>
    </location>
</feature>
<organism evidence="10 11">
    <name type="scientific">Paenibacillus yonginensis</name>
    <dbReference type="NCBI Taxonomy" id="1462996"/>
    <lineage>
        <taxon>Bacteria</taxon>
        <taxon>Bacillati</taxon>
        <taxon>Bacillota</taxon>
        <taxon>Bacilli</taxon>
        <taxon>Bacillales</taxon>
        <taxon>Paenibacillaceae</taxon>
        <taxon>Paenibacillus</taxon>
    </lineage>
</organism>
<evidence type="ECO:0000259" key="8">
    <source>
        <dbReference type="Pfam" id="PF05504"/>
    </source>
</evidence>
<evidence type="ECO:0000256" key="6">
    <source>
        <dbReference type="ARBA" id="ARBA00023139"/>
    </source>
</evidence>
<keyword evidence="11" id="KW-1185">Reference proteome</keyword>
<evidence type="ECO:0000256" key="1">
    <source>
        <dbReference type="ARBA" id="ARBA00004635"/>
    </source>
</evidence>
<reference evidence="10 11" key="1">
    <citation type="submission" date="2016-01" db="EMBL/GenBank/DDBJ databases">
        <title>Complete Genome Sequence of Paenibacillus yonginensis DCY84, a novel Plant Growth-Promoting Bacteria with Elicitation of Induced Systemic Resistance.</title>
        <authorList>
            <person name="Kim Y.J."/>
            <person name="Yang D.C."/>
            <person name="Sukweenadhi J."/>
        </authorList>
    </citation>
    <scope>NUCLEOTIDE SEQUENCE [LARGE SCALE GENOMIC DNA]</scope>
    <source>
        <strain evidence="10 11">DCY84</strain>
    </source>
</reference>
<keyword evidence="5" id="KW-0472">Membrane</keyword>
<evidence type="ECO:0000313" key="11">
    <source>
        <dbReference type="Proteomes" id="UP000092573"/>
    </source>
</evidence>
<dbReference type="EMBL" id="CP014167">
    <property type="protein sequence ID" value="ANS77281.1"/>
    <property type="molecule type" value="Genomic_DNA"/>
</dbReference>
<evidence type="ECO:0000256" key="3">
    <source>
        <dbReference type="ARBA" id="ARBA00022544"/>
    </source>
</evidence>
<dbReference type="GO" id="GO:0009847">
    <property type="term" value="P:spore germination"/>
    <property type="evidence" value="ECO:0007669"/>
    <property type="project" value="InterPro"/>
</dbReference>
<accession>A0A1B1N7A0</accession>
<evidence type="ECO:0000256" key="2">
    <source>
        <dbReference type="ARBA" id="ARBA00007886"/>
    </source>
</evidence>
<evidence type="ECO:0000313" key="10">
    <source>
        <dbReference type="EMBL" id="ANS77281.1"/>
    </source>
</evidence>
<dbReference type="NCBIfam" id="TIGR02887">
    <property type="entry name" value="spore_ger_x_C"/>
    <property type="match status" value="1"/>
</dbReference>
<evidence type="ECO:0000256" key="7">
    <source>
        <dbReference type="ARBA" id="ARBA00023288"/>
    </source>
</evidence>
<dbReference type="InterPro" id="IPR046953">
    <property type="entry name" value="Spore_GerAC-like_C"/>
</dbReference>
<dbReference type="Pfam" id="PF25198">
    <property type="entry name" value="Spore_GerAC_N"/>
    <property type="match status" value="1"/>
</dbReference>
<sequence length="406" mass="45458">MVSKKWHTALCISLTAVLLGGCWDNRELNEIGITSGTAYDWNNNKWTITYQVINPLSSSGTMGSGGESNTPPFLTFTTQGASIMDAISHSNMTSVRQLFFAHSRMTVFSENLARKGITDVMDLFLRKPDARETVNVFISRRMGRDILDQLMQTSKNQGAGIQLMMQQEANLSSYYPGIRMFELAVNLASESHCATIPEIKLTGNEIMDSTQEIEVTDLPSRLELGSLAVLKNDRLIGWLSVKEAFGLTFLTNQIHSASISIPSDPKKGEVKDSSFSLLHSKTKVKPKWENDHFVMDVNVRGGGTLLQLSGDVDLNKSGEIEQLEQNINKEVLAYIQESWSALQKLNADATGFATLVHRKYPRRWKQIKAAESWDKEFRAIELRPHVSMKIERFGLGSKSFKSIENE</sequence>
<keyword evidence="7" id="KW-0449">Lipoprotein</keyword>
<dbReference type="PANTHER" id="PTHR35789:SF1">
    <property type="entry name" value="SPORE GERMINATION PROTEIN B3"/>
    <property type="match status" value="1"/>
</dbReference>
<dbReference type="PANTHER" id="PTHR35789">
    <property type="entry name" value="SPORE GERMINATION PROTEIN B3"/>
    <property type="match status" value="1"/>
</dbReference>
<dbReference type="KEGG" id="pyg:AWM70_15975"/>
<comment type="subcellular location">
    <subcellularLocation>
        <location evidence="1">Membrane</location>
        <topology evidence="1">Lipid-anchor</topology>
    </subcellularLocation>
</comment>
<keyword evidence="6" id="KW-0564">Palmitate</keyword>
<feature type="domain" description="Spore germination GerAC-like C-terminal" evidence="8">
    <location>
        <begin position="227"/>
        <end position="394"/>
    </location>
</feature>
<dbReference type="STRING" id="1462996.AWM70_15975"/>
<comment type="similarity">
    <text evidence="2">Belongs to the GerABKC lipoprotein family.</text>
</comment>